<evidence type="ECO:0000313" key="2">
    <source>
        <dbReference type="EMBL" id="PHN06939.1"/>
    </source>
</evidence>
<reference evidence="2 3" key="1">
    <citation type="submission" date="2017-10" db="EMBL/GenBank/DDBJ databases">
        <title>The draft genome sequence of Lewinella nigricans NBRC 102662.</title>
        <authorList>
            <person name="Wang K."/>
        </authorList>
    </citation>
    <scope>NUCLEOTIDE SEQUENCE [LARGE SCALE GENOMIC DNA]</scope>
    <source>
        <strain evidence="2 3">NBRC 102662</strain>
    </source>
</reference>
<feature type="transmembrane region" description="Helical" evidence="1">
    <location>
        <begin position="96"/>
        <end position="121"/>
    </location>
</feature>
<feature type="transmembrane region" description="Helical" evidence="1">
    <location>
        <begin position="28"/>
        <end position="50"/>
    </location>
</feature>
<dbReference type="EMBL" id="PDUD01000013">
    <property type="protein sequence ID" value="PHN06939.1"/>
    <property type="molecule type" value="Genomic_DNA"/>
</dbReference>
<feature type="transmembrane region" description="Helical" evidence="1">
    <location>
        <begin position="170"/>
        <end position="190"/>
    </location>
</feature>
<evidence type="ECO:0000313" key="3">
    <source>
        <dbReference type="Proteomes" id="UP000223913"/>
    </source>
</evidence>
<dbReference type="AlphaFoldDB" id="A0A2D0NFJ3"/>
<keyword evidence="1" id="KW-0472">Membrane</keyword>
<protein>
    <submittedName>
        <fullName evidence="2">Uncharacterized protein</fullName>
    </submittedName>
</protein>
<keyword evidence="3" id="KW-1185">Reference proteome</keyword>
<evidence type="ECO:0000256" key="1">
    <source>
        <dbReference type="SAM" id="Phobius"/>
    </source>
</evidence>
<gene>
    <name evidence="2" type="ORF">CRP01_08985</name>
</gene>
<organism evidence="2 3">
    <name type="scientific">Flavilitoribacter nigricans (strain ATCC 23147 / DSM 23189 / NBRC 102662 / NCIMB 1420 / SS-2)</name>
    <name type="common">Lewinella nigricans</name>
    <dbReference type="NCBI Taxonomy" id="1122177"/>
    <lineage>
        <taxon>Bacteria</taxon>
        <taxon>Pseudomonadati</taxon>
        <taxon>Bacteroidota</taxon>
        <taxon>Saprospiria</taxon>
        <taxon>Saprospirales</taxon>
        <taxon>Lewinellaceae</taxon>
        <taxon>Flavilitoribacter</taxon>
    </lineage>
</organism>
<sequence>MIMIEFLYLFLFRALSGAQNGFGYAKKSVYRVITSGLMVAVLAGSLFCWLQSAPESYWKAGTVILVIISIVGTIGVEDSFNPNYQILPKDIHLWEMLATGGITLAWMALGGNLISIAASIYPGLILHKGFINLGSGQKWWYAGTDDRTGKTFSIPLLNIKVPRLGTMGRISIAVASVMAMIINTSLHWRITVQDVIAWVL</sequence>
<proteinExistence type="predicted"/>
<comment type="caution">
    <text evidence="2">The sequence shown here is derived from an EMBL/GenBank/DDBJ whole genome shotgun (WGS) entry which is preliminary data.</text>
</comment>
<feature type="transmembrane region" description="Helical" evidence="1">
    <location>
        <begin position="57"/>
        <end position="76"/>
    </location>
</feature>
<accession>A0A2D0NFJ3</accession>
<keyword evidence="1" id="KW-0812">Transmembrane</keyword>
<keyword evidence="1" id="KW-1133">Transmembrane helix</keyword>
<name>A0A2D0NFJ3_FLAN2</name>
<dbReference type="Proteomes" id="UP000223913">
    <property type="component" value="Unassembled WGS sequence"/>
</dbReference>